<comment type="similarity">
    <text evidence="1">Belongs to the AB hydrolase superfamily. AB hydrolase 2 family.</text>
</comment>
<evidence type="ECO:0000313" key="4">
    <source>
        <dbReference type="EMBL" id="QEG38192.1"/>
    </source>
</evidence>
<keyword evidence="2 4" id="KW-0378">Hydrolase</keyword>
<feature type="domain" description="Phospholipase/carboxylesterase/thioesterase" evidence="3">
    <location>
        <begin position="49"/>
        <end position="228"/>
    </location>
</feature>
<protein>
    <submittedName>
        <fullName evidence="4">Carboxylesterase 2</fullName>
        <ecNumber evidence="4">3.1.1.1</ecNumber>
    </submittedName>
</protein>
<dbReference type="Gene3D" id="3.40.50.1820">
    <property type="entry name" value="alpha/beta hydrolase"/>
    <property type="match status" value="1"/>
</dbReference>
<evidence type="ECO:0000259" key="3">
    <source>
        <dbReference type="Pfam" id="PF02230"/>
    </source>
</evidence>
<dbReference type="Pfam" id="PF02230">
    <property type="entry name" value="Abhydrolase_2"/>
    <property type="match status" value="1"/>
</dbReference>
<dbReference type="InterPro" id="IPR003140">
    <property type="entry name" value="PLipase/COase/thioEstase"/>
</dbReference>
<dbReference type="EC" id="3.1.1.1" evidence="4"/>
<dbReference type="InterPro" id="IPR050565">
    <property type="entry name" value="LYPA1-2/EST-like"/>
</dbReference>
<evidence type="ECO:0000256" key="1">
    <source>
        <dbReference type="ARBA" id="ARBA00006499"/>
    </source>
</evidence>
<reference evidence="4 5" key="1">
    <citation type="submission" date="2019-08" db="EMBL/GenBank/DDBJ databases">
        <title>Deep-cultivation of Planctomycetes and their phenomic and genomic characterization uncovers novel biology.</title>
        <authorList>
            <person name="Wiegand S."/>
            <person name="Jogler M."/>
            <person name="Boedeker C."/>
            <person name="Pinto D."/>
            <person name="Vollmers J."/>
            <person name="Rivas-Marin E."/>
            <person name="Kohn T."/>
            <person name="Peeters S.H."/>
            <person name="Heuer A."/>
            <person name="Rast P."/>
            <person name="Oberbeckmann S."/>
            <person name="Bunk B."/>
            <person name="Jeske O."/>
            <person name="Meyerdierks A."/>
            <person name="Storesund J.E."/>
            <person name="Kallscheuer N."/>
            <person name="Luecker S."/>
            <person name="Lage O.M."/>
            <person name="Pohl T."/>
            <person name="Merkel B.J."/>
            <person name="Hornburger P."/>
            <person name="Mueller R.-W."/>
            <person name="Bruemmer F."/>
            <person name="Labrenz M."/>
            <person name="Spormann A.M."/>
            <person name="Op den Camp H."/>
            <person name="Overmann J."/>
            <person name="Amann R."/>
            <person name="Jetten M.S.M."/>
            <person name="Mascher T."/>
            <person name="Medema M.H."/>
            <person name="Devos D.P."/>
            <person name="Kaster A.-K."/>
            <person name="Ovreas L."/>
            <person name="Rohde M."/>
            <person name="Galperin M.Y."/>
            <person name="Jogler C."/>
        </authorList>
    </citation>
    <scope>NUCLEOTIDE SEQUENCE [LARGE SCALE GENOMIC DNA]</scope>
    <source>
        <strain evidence="4 5">UC8</strain>
    </source>
</reference>
<dbReference type="InterPro" id="IPR029058">
    <property type="entry name" value="AB_hydrolase_fold"/>
</dbReference>
<dbReference type="KEGG" id="rul:UC8_01450"/>
<dbReference type="GO" id="GO:0106435">
    <property type="term" value="F:carboxylesterase activity"/>
    <property type="evidence" value="ECO:0007669"/>
    <property type="project" value="UniProtKB-EC"/>
</dbReference>
<name>A0A5B9QKC5_9BACT</name>
<dbReference type="PANTHER" id="PTHR10655:SF17">
    <property type="entry name" value="LYSOPHOSPHOLIPASE-LIKE PROTEIN 1"/>
    <property type="match status" value="1"/>
</dbReference>
<proteinExistence type="inferred from homology"/>
<evidence type="ECO:0000256" key="2">
    <source>
        <dbReference type="ARBA" id="ARBA00022801"/>
    </source>
</evidence>
<dbReference type="Proteomes" id="UP000325286">
    <property type="component" value="Chromosome"/>
</dbReference>
<accession>A0A5B9QKC5</accession>
<evidence type="ECO:0000313" key="5">
    <source>
        <dbReference type="Proteomes" id="UP000325286"/>
    </source>
</evidence>
<dbReference type="AlphaFoldDB" id="A0A5B9QKC5"/>
<sequence length="233" mass="24811">MLLAAIGCSDPIDARSDVLENQPSSNVANDSGIPWGGLKIRSSGTALEDADQIIVLLHGYGATEADLVPLADYIGGDSRAFVFPAAPVSVDGGGLAWATTEQELENARARLASLVRFASRTYPEAEIAVGGFSQGATVSSMLLSDASLPIRHLILYSPALAIDAASISPAHHARVLLAHGQRDDVLPFEDSKRLHEMLQDKGIETNWQPFEDGHTITTELLDATRDQLSQKNG</sequence>
<keyword evidence="5" id="KW-1185">Reference proteome</keyword>
<gene>
    <name evidence="4" type="primary">estB_1</name>
    <name evidence="4" type="ORF">UC8_01450</name>
</gene>
<dbReference type="PANTHER" id="PTHR10655">
    <property type="entry name" value="LYSOPHOSPHOLIPASE-RELATED"/>
    <property type="match status" value="1"/>
</dbReference>
<organism evidence="4 5">
    <name type="scientific">Roseimaritima ulvae</name>
    <dbReference type="NCBI Taxonomy" id="980254"/>
    <lineage>
        <taxon>Bacteria</taxon>
        <taxon>Pseudomonadati</taxon>
        <taxon>Planctomycetota</taxon>
        <taxon>Planctomycetia</taxon>
        <taxon>Pirellulales</taxon>
        <taxon>Pirellulaceae</taxon>
        <taxon>Roseimaritima</taxon>
    </lineage>
</organism>
<dbReference type="SUPFAM" id="SSF53474">
    <property type="entry name" value="alpha/beta-Hydrolases"/>
    <property type="match status" value="1"/>
</dbReference>
<dbReference type="EMBL" id="CP042914">
    <property type="protein sequence ID" value="QEG38192.1"/>
    <property type="molecule type" value="Genomic_DNA"/>
</dbReference>